<dbReference type="Pfam" id="PF13561">
    <property type="entry name" value="adh_short_C2"/>
    <property type="match status" value="1"/>
</dbReference>
<keyword evidence="5 8" id="KW-0560">Oxidoreductase</keyword>
<dbReference type="EC" id="1.3.1.9" evidence="8"/>
<sequence length="255" mass="27508">MKPLMQGKKVLIAGIANDRSIAWGCAKALHQQGAELAITYLNEKAEPHVRPLAESLDARMILPMDVTQPGQMARVFEACREVWGELDGVVHSLAFCPLQDLHAPLSDCSREGFLTAMDVSCYSFIEMARHARSLMPNGGALINFSYLGSAITTGDYNVMACAKAGLEAATRYLARDLGPQGIRVNCISPGTIPTRAASGIRDFDAMLEHNRRHSCDGQLPTIDEVGGAALYFLSHLSAGTTGQIHYVDHGVCIHG</sequence>
<keyword evidence="8 10" id="KW-0520">NAD</keyword>
<dbReference type="Gene3D" id="3.40.50.720">
    <property type="entry name" value="NAD(P)-binding Rossmann-like Domain"/>
    <property type="match status" value="1"/>
</dbReference>
<evidence type="ECO:0000256" key="3">
    <source>
        <dbReference type="ARBA" id="ARBA00022516"/>
    </source>
</evidence>
<comment type="similarity">
    <text evidence="2 8">Belongs to the short-chain dehydrogenases/reductases (SDR) family. FabI subfamily.</text>
</comment>
<keyword evidence="4" id="KW-0276">Fatty acid metabolism</keyword>
<evidence type="ECO:0000256" key="4">
    <source>
        <dbReference type="ARBA" id="ARBA00022832"/>
    </source>
</evidence>
<dbReference type="SUPFAM" id="SSF51735">
    <property type="entry name" value="NAD(P)-binding Rossmann-fold domains"/>
    <property type="match status" value="1"/>
</dbReference>
<dbReference type="CDD" id="cd05372">
    <property type="entry name" value="ENR_SDR"/>
    <property type="match status" value="1"/>
</dbReference>
<organism evidence="11 12">
    <name type="scientific">Marinospirillum alkaliphilum DSM 21637</name>
    <dbReference type="NCBI Taxonomy" id="1122209"/>
    <lineage>
        <taxon>Bacteria</taxon>
        <taxon>Pseudomonadati</taxon>
        <taxon>Pseudomonadota</taxon>
        <taxon>Gammaproteobacteria</taxon>
        <taxon>Oceanospirillales</taxon>
        <taxon>Oceanospirillaceae</taxon>
        <taxon>Marinospirillum</taxon>
    </lineage>
</organism>
<dbReference type="Proteomes" id="UP000182350">
    <property type="component" value="Unassembled WGS sequence"/>
</dbReference>
<feature type="binding site" evidence="10">
    <location>
        <begin position="65"/>
        <end position="66"/>
    </location>
    <ligand>
        <name>NAD(+)</name>
        <dbReference type="ChEBI" id="CHEBI:57540"/>
    </ligand>
</feature>
<dbReference type="PRINTS" id="PR00081">
    <property type="entry name" value="GDHRDH"/>
</dbReference>
<feature type="binding site" evidence="10">
    <location>
        <begin position="20"/>
        <end position="21"/>
    </location>
    <ligand>
        <name>NAD(+)</name>
        <dbReference type="ChEBI" id="CHEBI:57540"/>
    </ligand>
</feature>
<dbReference type="PANTHER" id="PTHR43159">
    <property type="entry name" value="ENOYL-[ACYL-CARRIER-PROTEIN] REDUCTASE"/>
    <property type="match status" value="1"/>
</dbReference>
<dbReference type="PIRSF" id="PIRSF000094">
    <property type="entry name" value="Enoyl-ACP_rdct"/>
    <property type="match status" value="1"/>
</dbReference>
<dbReference type="AlphaFoldDB" id="A0A1K1W4M5"/>
<evidence type="ECO:0000256" key="2">
    <source>
        <dbReference type="ARBA" id="ARBA00009233"/>
    </source>
</evidence>
<accession>A0A1K1W4M5</accession>
<comment type="catalytic activity">
    <reaction evidence="8">
        <text>a 2,3-saturated acyl-[ACP] + NAD(+) = a (2E)-enoyl-[ACP] + NADH + H(+)</text>
        <dbReference type="Rhea" id="RHEA:10240"/>
        <dbReference type="Rhea" id="RHEA-COMP:9925"/>
        <dbReference type="Rhea" id="RHEA-COMP:9926"/>
        <dbReference type="ChEBI" id="CHEBI:15378"/>
        <dbReference type="ChEBI" id="CHEBI:57540"/>
        <dbReference type="ChEBI" id="CHEBI:57945"/>
        <dbReference type="ChEBI" id="CHEBI:78784"/>
        <dbReference type="ChEBI" id="CHEBI:78785"/>
        <dbReference type="EC" id="1.3.1.9"/>
    </reaction>
</comment>
<evidence type="ECO:0000256" key="1">
    <source>
        <dbReference type="ARBA" id="ARBA00005194"/>
    </source>
</evidence>
<comment type="pathway">
    <text evidence="1">Lipid metabolism; fatty acid biosynthesis.</text>
</comment>
<evidence type="ECO:0000256" key="6">
    <source>
        <dbReference type="ARBA" id="ARBA00023098"/>
    </source>
</evidence>
<keyword evidence="7 8" id="KW-0275">Fatty acid biosynthesis</keyword>
<dbReference type="Gene3D" id="1.10.8.400">
    <property type="entry name" value="Enoyl acyl carrier protein reductase"/>
    <property type="match status" value="1"/>
</dbReference>
<gene>
    <name evidence="11" type="ORF">SAMN02745752_01272</name>
</gene>
<feature type="active site" description="Proton acceptor" evidence="9">
    <location>
        <position position="146"/>
    </location>
</feature>
<dbReference type="GO" id="GO:0006633">
    <property type="term" value="P:fatty acid biosynthetic process"/>
    <property type="evidence" value="ECO:0007669"/>
    <property type="project" value="UniProtKB-UniPathway"/>
</dbReference>
<dbReference type="STRING" id="1122209.SAMN02745752_01272"/>
<keyword evidence="6" id="KW-0443">Lipid metabolism</keyword>
<feature type="binding site" evidence="10">
    <location>
        <position position="93"/>
    </location>
    <ligand>
        <name>NAD(+)</name>
        <dbReference type="ChEBI" id="CHEBI:57540"/>
    </ligand>
</feature>
<keyword evidence="3 8" id="KW-0444">Lipid biosynthesis</keyword>
<dbReference type="GO" id="GO:0004318">
    <property type="term" value="F:enoyl-[acyl-carrier-protein] reductase (NADH) activity"/>
    <property type="evidence" value="ECO:0007669"/>
    <property type="project" value="UniProtKB-EC"/>
</dbReference>
<dbReference type="InterPro" id="IPR036291">
    <property type="entry name" value="NAD(P)-bd_dom_sf"/>
</dbReference>
<reference evidence="11 12" key="1">
    <citation type="submission" date="2016-11" db="EMBL/GenBank/DDBJ databases">
        <authorList>
            <person name="Jaros S."/>
            <person name="Januszkiewicz K."/>
            <person name="Wedrychowicz H."/>
        </authorList>
    </citation>
    <scope>NUCLEOTIDE SEQUENCE [LARGE SCALE GENOMIC DNA]</scope>
    <source>
        <strain evidence="11 12">DSM 21637</strain>
    </source>
</reference>
<dbReference type="InterPro" id="IPR002347">
    <property type="entry name" value="SDR_fam"/>
</dbReference>
<evidence type="ECO:0000256" key="8">
    <source>
        <dbReference type="PIRNR" id="PIRNR000094"/>
    </source>
</evidence>
<evidence type="ECO:0000313" key="11">
    <source>
        <dbReference type="EMBL" id="SFX32143.1"/>
    </source>
</evidence>
<evidence type="ECO:0000313" key="12">
    <source>
        <dbReference type="Proteomes" id="UP000182350"/>
    </source>
</evidence>
<dbReference type="RefSeq" id="WP_072325505.1">
    <property type="nucleotide sequence ID" value="NZ_FPJW01000003.1"/>
</dbReference>
<proteinExistence type="inferred from homology"/>
<dbReference type="InterPro" id="IPR014358">
    <property type="entry name" value="Enoyl-ACP_Rdtase_NADH"/>
</dbReference>
<evidence type="ECO:0000256" key="5">
    <source>
        <dbReference type="ARBA" id="ARBA00023002"/>
    </source>
</evidence>
<evidence type="ECO:0000256" key="10">
    <source>
        <dbReference type="PIRSR" id="PIRSR000094-3"/>
    </source>
</evidence>
<name>A0A1K1W4M5_9GAMM</name>
<keyword evidence="12" id="KW-1185">Reference proteome</keyword>
<dbReference type="UniPathway" id="UPA00094"/>
<evidence type="ECO:0000256" key="9">
    <source>
        <dbReference type="PIRSR" id="PIRSR000094-1"/>
    </source>
</evidence>
<evidence type="ECO:0000256" key="7">
    <source>
        <dbReference type="ARBA" id="ARBA00023160"/>
    </source>
</evidence>
<protein>
    <recommendedName>
        <fullName evidence="8">Enoyl-[acyl-carrier-protein] reductase [NADH]</fullName>
        <ecNumber evidence="8">1.3.1.9</ecNumber>
    </recommendedName>
</protein>
<dbReference type="PANTHER" id="PTHR43159:SF2">
    <property type="entry name" value="ENOYL-[ACYL-CARRIER-PROTEIN] REDUCTASE [NADH], CHLOROPLASTIC"/>
    <property type="match status" value="1"/>
</dbReference>
<feature type="active site" description="Proton acceptor" evidence="9">
    <location>
        <position position="156"/>
    </location>
</feature>
<feature type="binding site" evidence="10">
    <location>
        <position position="163"/>
    </location>
    <ligand>
        <name>NAD(+)</name>
        <dbReference type="ChEBI" id="CHEBI:57540"/>
    </ligand>
</feature>
<feature type="binding site" evidence="10">
    <location>
        <position position="14"/>
    </location>
    <ligand>
        <name>NAD(+)</name>
        <dbReference type="ChEBI" id="CHEBI:57540"/>
    </ligand>
</feature>
<feature type="binding site" evidence="10">
    <location>
        <begin position="192"/>
        <end position="196"/>
    </location>
    <ligand>
        <name>NAD(+)</name>
        <dbReference type="ChEBI" id="CHEBI:57540"/>
    </ligand>
</feature>
<dbReference type="EMBL" id="FPJW01000003">
    <property type="protein sequence ID" value="SFX32143.1"/>
    <property type="molecule type" value="Genomic_DNA"/>
</dbReference>
<dbReference type="OrthoDB" id="9803628at2"/>
<dbReference type="NCBIfam" id="NF005717">
    <property type="entry name" value="PRK07533.1"/>
    <property type="match status" value="1"/>
</dbReference>